<evidence type="ECO:0000256" key="4">
    <source>
        <dbReference type="ARBA" id="ARBA00022741"/>
    </source>
</evidence>
<dbReference type="HAMAP" id="MF_01973">
    <property type="entry name" value="lon_bact"/>
    <property type="match status" value="1"/>
</dbReference>
<evidence type="ECO:0000313" key="18">
    <source>
        <dbReference type="Proteomes" id="UP000648239"/>
    </source>
</evidence>
<dbReference type="InterPro" id="IPR054594">
    <property type="entry name" value="Lon_lid"/>
</dbReference>
<dbReference type="InterPro" id="IPR014721">
    <property type="entry name" value="Ribsml_uS5_D2-typ_fold_subgr"/>
</dbReference>
<dbReference type="Pfam" id="PF00004">
    <property type="entry name" value="AAA"/>
    <property type="match status" value="1"/>
</dbReference>
<dbReference type="InterPro" id="IPR027065">
    <property type="entry name" value="Lon_Prtase"/>
</dbReference>
<feature type="domain" description="Lon N-terminal" evidence="16">
    <location>
        <begin position="20"/>
        <end position="215"/>
    </location>
</feature>
<dbReference type="Gene3D" id="1.20.58.1480">
    <property type="match status" value="1"/>
</dbReference>
<dbReference type="GO" id="GO:0004252">
    <property type="term" value="F:serine-type endopeptidase activity"/>
    <property type="evidence" value="ECO:0007669"/>
    <property type="project" value="UniProtKB-UniRule"/>
</dbReference>
<dbReference type="AlphaFoldDB" id="A0A8J6XXP8"/>
<keyword evidence="3 9" id="KW-0645">Protease</keyword>
<protein>
    <recommendedName>
        <fullName evidence="9 10">Lon protease</fullName>
        <ecNumber evidence="9 10">3.4.21.53</ecNumber>
    </recommendedName>
    <alternativeName>
        <fullName evidence="9">ATP-dependent protease La</fullName>
    </alternativeName>
</protein>
<evidence type="ECO:0000256" key="9">
    <source>
        <dbReference type="HAMAP-Rule" id="MF_01973"/>
    </source>
</evidence>
<dbReference type="InterPro" id="IPR008269">
    <property type="entry name" value="Lon_proteolytic"/>
</dbReference>
<dbReference type="GO" id="GO:0016887">
    <property type="term" value="F:ATP hydrolysis activity"/>
    <property type="evidence" value="ECO:0007669"/>
    <property type="project" value="UniProtKB-UniRule"/>
</dbReference>
<feature type="active site" evidence="9 11">
    <location>
        <position position="733"/>
    </location>
</feature>
<name>A0A8J6XXP8_9BACT</name>
<dbReference type="GO" id="GO:0006515">
    <property type="term" value="P:protein quality control for misfolded or incompletely synthesized proteins"/>
    <property type="evidence" value="ECO:0007669"/>
    <property type="project" value="UniProtKB-UniRule"/>
</dbReference>
<dbReference type="InterPro" id="IPR003959">
    <property type="entry name" value="ATPase_AAA_core"/>
</dbReference>
<dbReference type="Pfam" id="PF05362">
    <property type="entry name" value="Lon_C"/>
    <property type="match status" value="1"/>
</dbReference>
<dbReference type="SUPFAM" id="SSF54211">
    <property type="entry name" value="Ribosomal protein S5 domain 2-like"/>
    <property type="match status" value="1"/>
</dbReference>
<dbReference type="CDD" id="cd19500">
    <property type="entry name" value="RecA-like_Lon"/>
    <property type="match status" value="1"/>
</dbReference>
<dbReference type="SMART" id="SM00464">
    <property type="entry name" value="LON"/>
    <property type="match status" value="1"/>
</dbReference>
<feature type="active site" evidence="9 11">
    <location>
        <position position="690"/>
    </location>
</feature>
<comment type="catalytic activity">
    <reaction evidence="9 10 13">
        <text>Hydrolysis of proteins in presence of ATP.</text>
        <dbReference type="EC" id="3.4.21.53"/>
    </reaction>
</comment>
<evidence type="ECO:0000256" key="7">
    <source>
        <dbReference type="ARBA" id="ARBA00022840"/>
    </source>
</evidence>
<sequence length="807" mass="89434">MSDEPIVRDADEQVNIPGDMPVLPLRDMVVYPFIIAPLSVARDISIQAVDQALAGNRMILLTAQKDKDEEDPDSSDLFEIGTVAVIMRMLKLPDGRIRVLVQGVCRARITEFTAQQPHLHANIVKVEDHPWDPASIEKEALMRSVKRLLERSSSLGKNLPSEVMVIANNLEDPGRLADLTASNLDLKVEESQEILTTVDPVERLKLVHDLIKREMDLLNMQREIDSMARDEMDRSQREYYLRHQMKAIQSELGEGNELSEEIASCRARAKKAKMPEYAFEELENQLKKLERMHPDAAEASTVRNYLDWLIGMPWGRRTRDNLDLEKAAAILDDDHHGLDQVKERILEYLAVRKLKKKSKGPILCFVGPPGVGKTSLGRSIARALGRKFIRLALGGVKDEAEIRGHRRTYVGSMPGRVLQSIHQSGTGNPVFMLDEVDKIASDFRGDPSAALLEVLDPEQNNTFRDNYLGMPYDLSDVMFITTANLLDPIQPAFRDRMEIIRISGYTQEEKLAIARKHLVPRQVEENGLTPEMIEFSDNTLSAMITGYTREAGLRGLERSLARVCRKVARQVAEGRKASVRIITSSLDSYLGPAPVTKTDIRGADQAGVVTGLAWTEVGGDILHIEVTTMDGKGSLTLTGQLGDVMKESAQAALSYTRSHAADFGLPKGFFDGLDIHIHVPEGAIPKDGPSAGITMATAMISAFTNRKVRRDLAMTGEITLRGNVLPVGGIKEKVLAARQYGIRTLILPASNKKNLEEIAKSIRKEMDFVLVSDVRQVLEAALEAVDKSRTPLRTGASGARPPVETAH</sequence>
<feature type="domain" description="Lon proteolytic" evidence="15">
    <location>
        <begin position="603"/>
        <end position="784"/>
    </location>
</feature>
<dbReference type="PANTHER" id="PTHR10046">
    <property type="entry name" value="ATP DEPENDENT LON PROTEASE FAMILY MEMBER"/>
    <property type="match status" value="1"/>
</dbReference>
<evidence type="ECO:0000256" key="13">
    <source>
        <dbReference type="PROSITE-ProRule" id="PRU01122"/>
    </source>
</evidence>
<evidence type="ECO:0000256" key="5">
    <source>
        <dbReference type="ARBA" id="ARBA00022801"/>
    </source>
</evidence>
<comment type="subunit">
    <text evidence="9 10">Homohexamer. Organized in a ring with a central cavity.</text>
</comment>
<dbReference type="InterPro" id="IPR004815">
    <property type="entry name" value="Lon_bac/euk-typ"/>
</dbReference>
<dbReference type="Gene3D" id="3.40.50.300">
    <property type="entry name" value="P-loop containing nucleotide triphosphate hydrolases"/>
    <property type="match status" value="1"/>
</dbReference>
<dbReference type="GO" id="GO:0005524">
    <property type="term" value="F:ATP binding"/>
    <property type="evidence" value="ECO:0007669"/>
    <property type="project" value="UniProtKB-UniRule"/>
</dbReference>
<dbReference type="Gene3D" id="3.30.230.10">
    <property type="match status" value="1"/>
</dbReference>
<comment type="induction">
    <text evidence="9">By heat shock.</text>
</comment>
<comment type="similarity">
    <text evidence="9 10 13 14">Belongs to the peptidase S16 family.</text>
</comment>
<dbReference type="GO" id="GO:0004176">
    <property type="term" value="F:ATP-dependent peptidase activity"/>
    <property type="evidence" value="ECO:0007669"/>
    <property type="project" value="UniProtKB-UniRule"/>
</dbReference>
<comment type="subcellular location">
    <subcellularLocation>
        <location evidence="1 9 10">Cytoplasm</location>
    </subcellularLocation>
</comment>
<evidence type="ECO:0000256" key="1">
    <source>
        <dbReference type="ARBA" id="ARBA00004496"/>
    </source>
</evidence>
<dbReference type="SUPFAM" id="SSF52540">
    <property type="entry name" value="P-loop containing nucleoside triphosphate hydrolases"/>
    <property type="match status" value="1"/>
</dbReference>
<evidence type="ECO:0000256" key="3">
    <source>
        <dbReference type="ARBA" id="ARBA00022670"/>
    </source>
</evidence>
<comment type="caution">
    <text evidence="17">The sequence shown here is derived from an EMBL/GenBank/DDBJ whole genome shotgun (WGS) entry which is preliminary data.</text>
</comment>
<evidence type="ECO:0000259" key="16">
    <source>
        <dbReference type="PROSITE" id="PS51787"/>
    </source>
</evidence>
<dbReference type="InterPro" id="IPR008268">
    <property type="entry name" value="Peptidase_S16_AS"/>
</dbReference>
<dbReference type="InterPro" id="IPR027417">
    <property type="entry name" value="P-loop_NTPase"/>
</dbReference>
<reference evidence="17 18" key="1">
    <citation type="submission" date="2020-08" db="EMBL/GenBank/DDBJ databases">
        <title>Acidobacteriota in marine sediments use diverse sulfur dissimilation pathways.</title>
        <authorList>
            <person name="Wasmund K."/>
        </authorList>
    </citation>
    <scope>NUCLEOTIDE SEQUENCE [LARGE SCALE GENOMIC DNA]</scope>
    <source>
        <strain evidence="17">MAG AM4</strain>
    </source>
</reference>
<keyword evidence="5 9" id="KW-0378">Hydrolase</keyword>
<dbReference type="InterPro" id="IPR020568">
    <property type="entry name" value="Ribosomal_Su5_D2-typ_SF"/>
</dbReference>
<dbReference type="Pfam" id="PF02190">
    <property type="entry name" value="LON_substr_bdg"/>
    <property type="match status" value="1"/>
</dbReference>
<dbReference type="InterPro" id="IPR003111">
    <property type="entry name" value="Lon_prtase_N"/>
</dbReference>
<organism evidence="17 18">
    <name type="scientific">Candidatus Polarisedimenticola svalbardensis</name>
    <dbReference type="NCBI Taxonomy" id="2886004"/>
    <lineage>
        <taxon>Bacteria</taxon>
        <taxon>Pseudomonadati</taxon>
        <taxon>Acidobacteriota</taxon>
        <taxon>Candidatus Polarisedimenticolia</taxon>
        <taxon>Candidatus Polarisedimenticolales</taxon>
        <taxon>Candidatus Polarisedimenticolaceae</taxon>
        <taxon>Candidatus Polarisedimenticola</taxon>
    </lineage>
</organism>
<dbReference type="PRINTS" id="PR00830">
    <property type="entry name" value="ENDOLAPTASE"/>
</dbReference>
<dbReference type="EC" id="3.4.21.53" evidence="9 10"/>
<dbReference type="Gene3D" id="1.10.8.60">
    <property type="match status" value="1"/>
</dbReference>
<dbReference type="FunFam" id="3.40.50.300:FF:000382">
    <property type="entry name" value="Lon protease homolog 2, peroxisomal"/>
    <property type="match status" value="1"/>
</dbReference>
<dbReference type="InterPro" id="IPR015947">
    <property type="entry name" value="PUA-like_sf"/>
</dbReference>
<keyword evidence="4 9" id="KW-0547">Nucleotide-binding</keyword>
<accession>A0A8J6XXP8</accession>
<evidence type="ECO:0000256" key="12">
    <source>
        <dbReference type="PIRSR" id="PIRSR001174-2"/>
    </source>
</evidence>
<dbReference type="GO" id="GO:0005737">
    <property type="term" value="C:cytoplasm"/>
    <property type="evidence" value="ECO:0007669"/>
    <property type="project" value="UniProtKB-SubCell"/>
</dbReference>
<dbReference type="SUPFAM" id="SSF88697">
    <property type="entry name" value="PUA domain-like"/>
    <property type="match status" value="1"/>
</dbReference>
<evidence type="ECO:0000256" key="8">
    <source>
        <dbReference type="ARBA" id="ARBA00023016"/>
    </source>
</evidence>
<dbReference type="SMART" id="SM00382">
    <property type="entry name" value="AAA"/>
    <property type="match status" value="1"/>
</dbReference>
<dbReference type="EMBL" id="JACXWD010000001">
    <property type="protein sequence ID" value="MBD3866632.1"/>
    <property type="molecule type" value="Genomic_DNA"/>
</dbReference>
<keyword evidence="2 9" id="KW-0963">Cytoplasm</keyword>
<dbReference type="GO" id="GO:0034605">
    <property type="term" value="P:cellular response to heat"/>
    <property type="evidence" value="ECO:0007669"/>
    <property type="project" value="UniProtKB-UniRule"/>
</dbReference>
<evidence type="ECO:0000259" key="15">
    <source>
        <dbReference type="PROSITE" id="PS51786"/>
    </source>
</evidence>
<gene>
    <name evidence="9 17" type="primary">lon</name>
    <name evidence="17" type="ORF">IFK94_00760</name>
</gene>
<evidence type="ECO:0000256" key="6">
    <source>
        <dbReference type="ARBA" id="ARBA00022825"/>
    </source>
</evidence>
<evidence type="ECO:0000256" key="10">
    <source>
        <dbReference type="PIRNR" id="PIRNR001174"/>
    </source>
</evidence>
<evidence type="ECO:0000256" key="11">
    <source>
        <dbReference type="PIRSR" id="PIRSR001174-1"/>
    </source>
</evidence>
<dbReference type="NCBIfam" id="TIGR00763">
    <property type="entry name" value="lon"/>
    <property type="match status" value="1"/>
</dbReference>
<evidence type="ECO:0000313" key="17">
    <source>
        <dbReference type="EMBL" id="MBD3866632.1"/>
    </source>
</evidence>
<dbReference type="Gene3D" id="1.20.5.5270">
    <property type="match status" value="1"/>
</dbReference>
<dbReference type="PROSITE" id="PS51787">
    <property type="entry name" value="LON_N"/>
    <property type="match status" value="1"/>
</dbReference>
<dbReference type="FunFam" id="3.30.230.10:FF:000019">
    <property type="entry name" value="Lon protease homolog 2, peroxisomal"/>
    <property type="match status" value="1"/>
</dbReference>
<dbReference type="Pfam" id="PF22667">
    <property type="entry name" value="Lon_lid"/>
    <property type="match status" value="1"/>
</dbReference>
<dbReference type="InterPro" id="IPR027543">
    <property type="entry name" value="Lon_bac"/>
</dbReference>
<evidence type="ECO:0000256" key="14">
    <source>
        <dbReference type="RuleBase" id="RU000591"/>
    </source>
</evidence>
<dbReference type="PROSITE" id="PS51786">
    <property type="entry name" value="LON_PROTEOLYTIC"/>
    <property type="match status" value="1"/>
</dbReference>
<proteinExistence type="evidence at transcript level"/>
<keyword evidence="6 9" id="KW-0720">Serine protease</keyword>
<evidence type="ECO:0000256" key="2">
    <source>
        <dbReference type="ARBA" id="ARBA00022490"/>
    </source>
</evidence>
<comment type="function">
    <text evidence="9">ATP-dependent serine protease that mediates the selective degradation of mutant and abnormal proteins as well as certain short-lived regulatory proteins. Required for cellular homeostasis and for survival from DNA damage and developmental changes induced by stress. Degrades polypeptides processively to yield small peptide fragments that are 5 to 10 amino acids long. Binds to DNA in a double-stranded, site-specific manner.</text>
</comment>
<dbReference type="Gene3D" id="2.30.130.40">
    <property type="entry name" value="LON domain-like"/>
    <property type="match status" value="1"/>
</dbReference>
<dbReference type="InterPro" id="IPR003593">
    <property type="entry name" value="AAA+_ATPase"/>
</dbReference>
<keyword evidence="7 9" id="KW-0067">ATP-binding</keyword>
<feature type="binding site" evidence="9 12">
    <location>
        <begin position="367"/>
        <end position="374"/>
    </location>
    <ligand>
        <name>ATP</name>
        <dbReference type="ChEBI" id="CHEBI:30616"/>
    </ligand>
</feature>
<dbReference type="InterPro" id="IPR046336">
    <property type="entry name" value="Lon_prtase_N_sf"/>
</dbReference>
<dbReference type="Proteomes" id="UP000648239">
    <property type="component" value="Unassembled WGS sequence"/>
</dbReference>
<dbReference type="GO" id="GO:0043565">
    <property type="term" value="F:sequence-specific DNA binding"/>
    <property type="evidence" value="ECO:0007669"/>
    <property type="project" value="UniProtKB-UniRule"/>
</dbReference>
<dbReference type="PIRSF" id="PIRSF001174">
    <property type="entry name" value="Lon_proteas"/>
    <property type="match status" value="1"/>
</dbReference>
<keyword evidence="8 9" id="KW-0346">Stress response</keyword>
<dbReference type="PROSITE" id="PS01046">
    <property type="entry name" value="LON_SER"/>
    <property type="match status" value="1"/>
</dbReference>